<dbReference type="KEGG" id="bgoe:IFJ75_18195"/>
<accession>A0A975C3C4</accession>
<proteinExistence type="predicted"/>
<evidence type="ECO:0000256" key="1">
    <source>
        <dbReference type="SAM" id="MobiDB-lite"/>
    </source>
</evidence>
<keyword evidence="2" id="KW-1133">Transmembrane helix</keyword>
<organism evidence="3 4">
    <name type="scientific">Brevundimonas goettingensis</name>
    <dbReference type="NCBI Taxonomy" id="2774190"/>
    <lineage>
        <taxon>Bacteria</taxon>
        <taxon>Pseudomonadati</taxon>
        <taxon>Pseudomonadota</taxon>
        <taxon>Alphaproteobacteria</taxon>
        <taxon>Caulobacterales</taxon>
        <taxon>Caulobacteraceae</taxon>
        <taxon>Brevundimonas</taxon>
    </lineage>
</organism>
<name>A0A975C3C4_9CAUL</name>
<dbReference type="AlphaFoldDB" id="A0A975C3C4"/>
<sequence>MTGKDVLDYLSQPRARWVMAGVVAVAALGLGGMILTGGNDGEARAGGGPGLSVAVVAPVEPDVAPGGVMDVGQLTNGFDGKMPEAQTASDATQPPDDYYAEQPAYVEPQVQQMPPPRPGDEVHPYVDRQSPPPPRDGNPRAFGFDQPRPDYAAEREARRAFMEAREAERRARQDRPVAGPDTFY</sequence>
<keyword evidence="2" id="KW-0812">Transmembrane</keyword>
<dbReference type="Proteomes" id="UP000663918">
    <property type="component" value="Chromosome"/>
</dbReference>
<gene>
    <name evidence="3" type="ORF">IFJ75_18195</name>
</gene>
<evidence type="ECO:0000313" key="3">
    <source>
        <dbReference type="EMBL" id="QTC91110.1"/>
    </source>
</evidence>
<keyword evidence="2" id="KW-0472">Membrane</keyword>
<dbReference type="RefSeq" id="WP_207870127.1">
    <property type="nucleotide sequence ID" value="NZ_CP062222.1"/>
</dbReference>
<evidence type="ECO:0000256" key="2">
    <source>
        <dbReference type="SAM" id="Phobius"/>
    </source>
</evidence>
<evidence type="ECO:0000313" key="4">
    <source>
        <dbReference type="Proteomes" id="UP000663918"/>
    </source>
</evidence>
<feature type="compositionally biased region" description="Basic and acidic residues" evidence="1">
    <location>
        <begin position="147"/>
        <end position="175"/>
    </location>
</feature>
<protein>
    <submittedName>
        <fullName evidence="3">Uncharacterized protein</fullName>
    </submittedName>
</protein>
<dbReference type="EMBL" id="CP062222">
    <property type="protein sequence ID" value="QTC91110.1"/>
    <property type="molecule type" value="Genomic_DNA"/>
</dbReference>
<keyword evidence="4" id="KW-1185">Reference proteome</keyword>
<feature type="region of interest" description="Disordered" evidence="1">
    <location>
        <begin position="81"/>
        <end position="184"/>
    </location>
</feature>
<feature type="transmembrane region" description="Helical" evidence="2">
    <location>
        <begin position="15"/>
        <end position="35"/>
    </location>
</feature>
<reference evidence="3" key="1">
    <citation type="submission" date="2020-09" db="EMBL/GenBank/DDBJ databases">
        <title>Brevundimonas sp. LVF2 isolated from a puddle in Goettingen, Germany.</title>
        <authorList>
            <person name="Friedrich I."/>
            <person name="Klassen A."/>
            <person name="Hannes N."/>
            <person name="Schneider D."/>
            <person name="Hertel R."/>
            <person name="Daniel R."/>
        </authorList>
    </citation>
    <scope>NUCLEOTIDE SEQUENCE</scope>
    <source>
        <strain evidence="3">LVF2</strain>
    </source>
</reference>